<dbReference type="Proteomes" id="UP000571554">
    <property type="component" value="Unassembled WGS sequence"/>
</dbReference>
<proteinExistence type="predicted"/>
<evidence type="ECO:0000313" key="3">
    <source>
        <dbReference type="Proteomes" id="UP000571554"/>
    </source>
</evidence>
<keyword evidence="1" id="KW-0732">Signal</keyword>
<gene>
    <name evidence="2" type="ORF">F4827_003100</name>
</gene>
<feature type="signal peptide" evidence="1">
    <location>
        <begin position="1"/>
        <end position="18"/>
    </location>
</feature>
<sequence length="505" mass="50243">MKRILALLLFFLSAIAHAQFTPGQVLTAAQLNSQFSLYVPIAGGTLTGPLTVPTLTVSTPIAVTSGGTGASTATGSGSVVLANSPSLTGTFGLTGSISAAITSGGALNQTLSKSGVTGQSIYTGICAGCTSYDANQSALTIPSGTSVTTVGGFSSYINNQNGIGTPTTGNGVNFFSIQTCGVNNASCWGNNNVLIDNTTYATSSVTGVKLTGTEYDFDVTSPNTTVQGISLLGSSLAQPVSANGFTVGSLSVQSPGLAKWTYGFATQNGVATQAANFGALSASGSNVASQPVLQTYFDGTATVRSWQYQVASNGNLTLTDSGSGHNLQTNSGFIAKAPSGTGAVTVDNAGSQASELLLNDNGTNKWQIGKLANNNLYIYDNAGSAFVAQMPSGGTLAFSPPTTFAAGVAVTGALSATTTGAMPLYGTTGTAVNAPHMVQGSVALASGTATVTLSGSAVYTSSSSYVCTAIDTTAAAAVKVGQTSGTSITFTGTSTDTVQFHCTGS</sequence>
<keyword evidence="3" id="KW-1185">Reference proteome</keyword>
<dbReference type="EMBL" id="JACHBW010000008">
    <property type="protein sequence ID" value="MBB6103245.1"/>
    <property type="molecule type" value="Genomic_DNA"/>
</dbReference>
<protein>
    <submittedName>
        <fullName evidence="2">Uncharacterized protein</fullName>
    </submittedName>
</protein>
<dbReference type="RefSeq" id="WP_260175227.1">
    <property type="nucleotide sequence ID" value="NZ_JACHBW010000008.1"/>
</dbReference>
<evidence type="ECO:0000313" key="2">
    <source>
        <dbReference type="EMBL" id="MBB6103245.1"/>
    </source>
</evidence>
<dbReference type="AlphaFoldDB" id="A0A7W9WRI6"/>
<name>A0A7W9WRI6_9BURK</name>
<reference evidence="2 3" key="1">
    <citation type="submission" date="2020-08" db="EMBL/GenBank/DDBJ databases">
        <title>Above-ground endophytic microbial communities from plants in different locations in the United States.</title>
        <authorList>
            <person name="Frank C."/>
        </authorList>
    </citation>
    <scope>NUCLEOTIDE SEQUENCE [LARGE SCALE GENOMIC DNA]</scope>
    <source>
        <strain evidence="2 3">WP4_2_2</strain>
    </source>
</reference>
<evidence type="ECO:0000256" key="1">
    <source>
        <dbReference type="SAM" id="SignalP"/>
    </source>
</evidence>
<organism evidence="2 3">
    <name type="scientific">Paraburkholderia bannensis</name>
    <dbReference type="NCBI Taxonomy" id="765414"/>
    <lineage>
        <taxon>Bacteria</taxon>
        <taxon>Pseudomonadati</taxon>
        <taxon>Pseudomonadota</taxon>
        <taxon>Betaproteobacteria</taxon>
        <taxon>Burkholderiales</taxon>
        <taxon>Burkholderiaceae</taxon>
        <taxon>Paraburkholderia</taxon>
    </lineage>
</organism>
<comment type="caution">
    <text evidence="2">The sequence shown here is derived from an EMBL/GenBank/DDBJ whole genome shotgun (WGS) entry which is preliminary data.</text>
</comment>
<feature type="chain" id="PRO_5030669093" evidence="1">
    <location>
        <begin position="19"/>
        <end position="505"/>
    </location>
</feature>
<accession>A0A7W9WRI6</accession>